<dbReference type="PRINTS" id="PR00096">
    <property type="entry name" value="GATASE"/>
</dbReference>
<dbReference type="GO" id="GO:0000162">
    <property type="term" value="P:L-tryptophan biosynthetic process"/>
    <property type="evidence" value="ECO:0007669"/>
    <property type="project" value="TreeGrafter"/>
</dbReference>
<dbReference type="EC" id="4.1.3.27" evidence="4"/>
<dbReference type="SUPFAM" id="SSF52317">
    <property type="entry name" value="Class I glutamine amidotransferase-like"/>
    <property type="match status" value="1"/>
</dbReference>
<evidence type="ECO:0000259" key="2">
    <source>
        <dbReference type="Pfam" id="PF00117"/>
    </source>
</evidence>
<evidence type="ECO:0000313" key="4">
    <source>
        <dbReference type="EMBL" id="OZT73926.1"/>
    </source>
</evidence>
<organism evidence="3 5">
    <name type="scientific">Vreelandella boliviensis LC1</name>
    <dbReference type="NCBI Taxonomy" id="1072583"/>
    <lineage>
        <taxon>Bacteria</taxon>
        <taxon>Pseudomonadati</taxon>
        <taxon>Pseudomonadota</taxon>
        <taxon>Gammaproteobacteria</taxon>
        <taxon>Oceanospirillales</taxon>
        <taxon>Halomonadaceae</taxon>
        <taxon>Vreelandella</taxon>
    </lineage>
</organism>
<dbReference type="GO" id="GO:0005829">
    <property type="term" value="C:cytosol"/>
    <property type="evidence" value="ECO:0007669"/>
    <property type="project" value="TreeGrafter"/>
</dbReference>
<dbReference type="EMBL" id="NPEY01000007">
    <property type="protein sequence ID" value="OZT73926.1"/>
    <property type="molecule type" value="Genomic_DNA"/>
</dbReference>
<evidence type="ECO:0000313" key="3">
    <source>
        <dbReference type="EMBL" id="EHJ91445.1"/>
    </source>
</evidence>
<dbReference type="GO" id="GO:0004049">
    <property type="term" value="F:anthranilate synthase activity"/>
    <property type="evidence" value="ECO:0007669"/>
    <property type="project" value="UniProtKB-EC"/>
</dbReference>
<keyword evidence="4" id="KW-0456">Lyase</keyword>
<keyword evidence="1 4" id="KW-0315">Glutamine amidotransferase</keyword>
<dbReference type="Proteomes" id="UP000005756">
    <property type="component" value="Unassembled WGS sequence"/>
</dbReference>
<keyword evidence="6" id="KW-1185">Reference proteome</keyword>
<dbReference type="AlphaFoldDB" id="A0A265DXH4"/>
<reference evidence="3 5" key="1">
    <citation type="submission" date="2011-10" db="EMBL/GenBank/DDBJ databases">
        <authorList>
            <person name="Quillaguamn J."/>
            <person name="Guzmn D."/>
            <person name="Balderrama-Subieta A."/>
            <person name="Cardona-Ortuo C."/>
            <person name="Guevara-Martnez M."/>
            <person name="Callisaya-Quispe N."/>
        </authorList>
    </citation>
    <scope>NUCLEOTIDE SEQUENCE [LARGE SCALE GENOMIC DNA]</scope>
    <source>
        <strain evidence="3 5">LC1</strain>
    </source>
</reference>
<dbReference type="OrthoDB" id="9786812at2"/>
<dbReference type="EMBL" id="JH393260">
    <property type="protein sequence ID" value="EHJ91445.1"/>
    <property type="molecule type" value="Genomic_DNA"/>
</dbReference>
<dbReference type="Proteomes" id="UP000216538">
    <property type="component" value="Unassembled WGS sequence"/>
</dbReference>
<gene>
    <name evidence="4" type="ORF">CE457_10700</name>
    <name evidence="3" type="ORF">KUC_3888</name>
</gene>
<dbReference type="InterPro" id="IPR029062">
    <property type="entry name" value="Class_I_gatase-like"/>
</dbReference>
<dbReference type="InterPro" id="IPR017926">
    <property type="entry name" value="GATASE"/>
</dbReference>
<dbReference type="PRINTS" id="PR00099">
    <property type="entry name" value="CPSGATASE"/>
</dbReference>
<proteinExistence type="predicted"/>
<evidence type="ECO:0000313" key="5">
    <source>
        <dbReference type="Proteomes" id="UP000005756"/>
    </source>
</evidence>
<dbReference type="Gene3D" id="3.40.50.880">
    <property type="match status" value="1"/>
</dbReference>
<dbReference type="NCBIfam" id="TIGR00566">
    <property type="entry name" value="trpG_papA"/>
    <property type="match status" value="1"/>
</dbReference>
<dbReference type="STRING" id="1072583.KUC_3888"/>
<protein>
    <submittedName>
        <fullName evidence="3">Anthranilate synthase component II</fullName>
    </submittedName>
    <submittedName>
        <fullName evidence="4">Type 1 glutamine amidotransferase</fullName>
        <ecNumber evidence="4">4.1.3.27</ecNumber>
    </submittedName>
</protein>
<evidence type="ECO:0000256" key="1">
    <source>
        <dbReference type="ARBA" id="ARBA00022962"/>
    </source>
</evidence>
<reference evidence="4 6" key="2">
    <citation type="submission" date="2017-07" db="EMBL/GenBank/DDBJ databases">
        <title>Shotgun whole genome sequences of three halophilic bacterial isolates.</title>
        <authorList>
            <person name="Pozzo T."/>
            <person name="Higdon S.M."/>
            <person name="Quillaguaman J."/>
        </authorList>
    </citation>
    <scope>NUCLEOTIDE SEQUENCE [LARGE SCALE GENOMIC DNA]</scope>
    <source>
        <strain evidence="4 6">LC1</strain>
    </source>
</reference>
<dbReference type="Pfam" id="PF00117">
    <property type="entry name" value="GATase"/>
    <property type="match status" value="1"/>
</dbReference>
<sequence>MKVLIIDNYDSFTYNLYQFIGEILTTEKNRGGLTNFEISVKRNNQIDFQTIEAMAPDRIIISPGPGSPDDPRYFGVCAEVIEKLGKTTPLLGVCLGMQGIVHVFGGKVVKAPLPMHGKISPINHNNASVFNGVPDQLEVMRYHSLIADATTLPECLEVTATVGALEADSFEQRSRWQALGEFELMGVKHREYPIHGIQFHPESFATEGGKELIANFLFAPDDQATA</sequence>
<dbReference type="InterPro" id="IPR006221">
    <property type="entry name" value="TrpG/PapA_dom"/>
</dbReference>
<evidence type="ECO:0000313" key="6">
    <source>
        <dbReference type="Proteomes" id="UP000216538"/>
    </source>
</evidence>
<dbReference type="PANTHER" id="PTHR43418:SF4">
    <property type="entry name" value="MULTIFUNCTIONAL TRYPTOPHAN BIOSYNTHESIS PROTEIN"/>
    <property type="match status" value="1"/>
</dbReference>
<dbReference type="PRINTS" id="PR00097">
    <property type="entry name" value="ANTSNTHASEII"/>
</dbReference>
<name>A0A265DXH4_9GAMM</name>
<dbReference type="RefSeq" id="WP_007114816.1">
    <property type="nucleotide sequence ID" value="NZ_JH393260.1"/>
</dbReference>
<dbReference type="FunFam" id="3.40.50.880:FF:000003">
    <property type="entry name" value="Anthranilate synthase component II"/>
    <property type="match status" value="1"/>
</dbReference>
<dbReference type="PROSITE" id="PS51273">
    <property type="entry name" value="GATASE_TYPE_1"/>
    <property type="match status" value="1"/>
</dbReference>
<dbReference type="CDD" id="cd01743">
    <property type="entry name" value="GATase1_Anthranilate_Synthase"/>
    <property type="match status" value="1"/>
</dbReference>
<feature type="domain" description="Glutamine amidotransferase" evidence="2">
    <location>
        <begin position="4"/>
        <end position="218"/>
    </location>
</feature>
<dbReference type="InterPro" id="IPR050472">
    <property type="entry name" value="Anth_synth/Amidotransfase"/>
</dbReference>
<dbReference type="PANTHER" id="PTHR43418">
    <property type="entry name" value="MULTIFUNCTIONAL TRYPTOPHAN BIOSYNTHESIS PROTEIN-RELATED"/>
    <property type="match status" value="1"/>
</dbReference>
<accession>A0A265DXH4</accession>